<dbReference type="InterPro" id="IPR016032">
    <property type="entry name" value="Sig_transdc_resp-reg_C-effctor"/>
</dbReference>
<feature type="domain" description="OmpR/PhoB-type" evidence="3">
    <location>
        <begin position="1"/>
        <end position="59"/>
    </location>
</feature>
<dbReference type="InterPro" id="IPR036388">
    <property type="entry name" value="WH-like_DNA-bd_sf"/>
</dbReference>
<evidence type="ECO:0000259" key="3">
    <source>
        <dbReference type="PROSITE" id="PS51755"/>
    </source>
</evidence>
<evidence type="ECO:0000256" key="1">
    <source>
        <dbReference type="ARBA" id="ARBA00023125"/>
    </source>
</evidence>
<name>A0A642BX37_BACOV</name>
<dbReference type="Pfam" id="PF00486">
    <property type="entry name" value="Trans_reg_C"/>
    <property type="match status" value="1"/>
</dbReference>
<dbReference type="Gene3D" id="1.10.10.10">
    <property type="entry name" value="Winged helix-like DNA-binding domain superfamily/Winged helix DNA-binding domain"/>
    <property type="match status" value="1"/>
</dbReference>
<dbReference type="GO" id="GO:0000160">
    <property type="term" value="P:phosphorelay signal transduction system"/>
    <property type="evidence" value="ECO:0007669"/>
    <property type="project" value="InterPro"/>
</dbReference>
<evidence type="ECO:0000256" key="2">
    <source>
        <dbReference type="PROSITE-ProRule" id="PRU01091"/>
    </source>
</evidence>
<protein>
    <submittedName>
        <fullName evidence="4">Helix-turn-helix domain-containing protein</fullName>
    </submittedName>
</protein>
<feature type="non-terminal residue" evidence="4">
    <location>
        <position position="1"/>
    </location>
</feature>
<sequence length="63" mass="7202">NHIIDKAVLAEAVWGDHIDQADSFHFVYAQVKNLRQQLKKAGATIEIRSIYGFGYKLVINEEE</sequence>
<dbReference type="InterPro" id="IPR001867">
    <property type="entry name" value="OmpR/PhoB-type_DNA-bd"/>
</dbReference>
<comment type="caution">
    <text evidence="4">The sequence shown here is derived from an EMBL/GenBank/DDBJ whole genome shotgun (WGS) entry which is preliminary data.</text>
</comment>
<feature type="DNA-binding region" description="OmpR/PhoB-type" evidence="2">
    <location>
        <begin position="1"/>
        <end position="59"/>
    </location>
</feature>
<proteinExistence type="predicted"/>
<dbReference type="EMBL" id="VWFQ01000244">
    <property type="protein sequence ID" value="KAA4630176.1"/>
    <property type="molecule type" value="Genomic_DNA"/>
</dbReference>
<dbReference type="SUPFAM" id="SSF46894">
    <property type="entry name" value="C-terminal effector domain of the bipartite response regulators"/>
    <property type="match status" value="1"/>
</dbReference>
<organism evidence="4">
    <name type="scientific">Bacteroides ovatus</name>
    <dbReference type="NCBI Taxonomy" id="28116"/>
    <lineage>
        <taxon>Bacteria</taxon>
        <taxon>Pseudomonadati</taxon>
        <taxon>Bacteroidota</taxon>
        <taxon>Bacteroidia</taxon>
        <taxon>Bacteroidales</taxon>
        <taxon>Bacteroidaceae</taxon>
        <taxon>Bacteroides</taxon>
    </lineage>
</organism>
<reference evidence="4" key="1">
    <citation type="journal article" date="2019" name="Nat. Med.">
        <title>A library of human gut bacterial isolates paired with longitudinal multiomics data enables mechanistic microbiome research.</title>
        <authorList>
            <person name="Poyet M."/>
            <person name="Groussin M."/>
            <person name="Gibbons S.M."/>
            <person name="Avila-Pacheco J."/>
            <person name="Jiang X."/>
            <person name="Kearney S.M."/>
            <person name="Perrotta A.R."/>
            <person name="Berdy B."/>
            <person name="Zhao S."/>
            <person name="Lieberman T.D."/>
            <person name="Swanson P.K."/>
            <person name="Smith M."/>
            <person name="Roesemann S."/>
            <person name="Alexander J.E."/>
            <person name="Rich S.A."/>
            <person name="Livny J."/>
            <person name="Vlamakis H."/>
            <person name="Clish C."/>
            <person name="Bullock K."/>
            <person name="Deik A."/>
            <person name="Scott J."/>
            <person name="Pierce K.A."/>
            <person name="Xavier R.J."/>
            <person name="Alm E.J."/>
        </authorList>
    </citation>
    <scope>NUCLEOTIDE SEQUENCE</scope>
    <source>
        <strain evidence="4">BIOML-A16</strain>
    </source>
</reference>
<dbReference type="GO" id="GO:0006355">
    <property type="term" value="P:regulation of DNA-templated transcription"/>
    <property type="evidence" value="ECO:0007669"/>
    <property type="project" value="InterPro"/>
</dbReference>
<dbReference type="AlphaFoldDB" id="A0A642BX37"/>
<accession>A0A642BX37</accession>
<dbReference type="GO" id="GO:0003677">
    <property type="term" value="F:DNA binding"/>
    <property type="evidence" value="ECO:0007669"/>
    <property type="project" value="UniProtKB-UniRule"/>
</dbReference>
<evidence type="ECO:0000313" key="4">
    <source>
        <dbReference type="EMBL" id="KAA4630176.1"/>
    </source>
</evidence>
<dbReference type="PROSITE" id="PS51755">
    <property type="entry name" value="OMPR_PHOB"/>
    <property type="match status" value="1"/>
</dbReference>
<gene>
    <name evidence="4" type="ORF">F3B52_28165</name>
</gene>
<keyword evidence="1 2" id="KW-0238">DNA-binding</keyword>